<dbReference type="EMBL" id="JAPJZH010000004">
    <property type="protein sequence ID" value="MDA4845519.1"/>
    <property type="molecule type" value="Genomic_DNA"/>
</dbReference>
<evidence type="ECO:0000256" key="1">
    <source>
        <dbReference type="SAM" id="SignalP"/>
    </source>
</evidence>
<feature type="chain" id="PRO_5046980248" evidence="1">
    <location>
        <begin position="27"/>
        <end position="216"/>
    </location>
</feature>
<name>A0ABT4VLG3_9HYPH</name>
<dbReference type="PANTHER" id="PTHR30383">
    <property type="entry name" value="THIOESTERASE 1/PROTEASE 1/LYSOPHOSPHOLIPASE L1"/>
    <property type="match status" value="1"/>
</dbReference>
<dbReference type="RefSeq" id="WP_271089146.1">
    <property type="nucleotide sequence ID" value="NZ_JAPJZH010000004.1"/>
</dbReference>
<feature type="domain" description="SGNH hydrolase-type esterase" evidence="2">
    <location>
        <begin position="34"/>
        <end position="193"/>
    </location>
</feature>
<gene>
    <name evidence="3" type="ORF">OOZ53_09185</name>
</gene>
<evidence type="ECO:0000313" key="3">
    <source>
        <dbReference type="EMBL" id="MDA4845519.1"/>
    </source>
</evidence>
<evidence type="ECO:0000259" key="2">
    <source>
        <dbReference type="Pfam" id="PF13472"/>
    </source>
</evidence>
<reference evidence="3" key="1">
    <citation type="submission" date="2022-11" db="EMBL/GenBank/DDBJ databases">
        <title>Hoeflea poritis sp. nov., isolated from scleractinian coral Porites lutea.</title>
        <authorList>
            <person name="Zhang G."/>
            <person name="Wei Q."/>
            <person name="Cai L."/>
        </authorList>
    </citation>
    <scope>NUCLEOTIDE SEQUENCE</scope>
    <source>
        <strain evidence="3">E7-10</strain>
    </source>
</reference>
<dbReference type="Gene3D" id="3.40.50.1110">
    <property type="entry name" value="SGNH hydrolase"/>
    <property type="match status" value="1"/>
</dbReference>
<protein>
    <submittedName>
        <fullName evidence="3">Arylesterase</fullName>
    </submittedName>
</protein>
<dbReference type="CDD" id="cd01822">
    <property type="entry name" value="Lysophospholipase_L1_like"/>
    <property type="match status" value="1"/>
</dbReference>
<keyword evidence="4" id="KW-1185">Reference proteome</keyword>
<dbReference type="InterPro" id="IPR051532">
    <property type="entry name" value="Ester_Hydrolysis_Enzymes"/>
</dbReference>
<dbReference type="Pfam" id="PF13472">
    <property type="entry name" value="Lipase_GDSL_2"/>
    <property type="match status" value="1"/>
</dbReference>
<feature type="signal peptide" evidence="1">
    <location>
        <begin position="1"/>
        <end position="26"/>
    </location>
</feature>
<sequence>MIIKAAIRIFVIFCGLALFTAAPARADTVNIVGLGDSLMAGYELDPSDAFPTRLEAALREKGYDVKIANAGVSGDTSSGGLARLDWSVPDGTDAVLLELGANDALRGISPEQTRANIDEIIGRLKDRDIAVLLVGMLSPPNMGDDYAQKFNSIYPELSQEHGIGLYPFFLDGVAAQPSLVLSDGMHPNPKGVEIMVDRFLPLAEALIVNISDTNSN</sequence>
<organism evidence="3 4">
    <name type="scientific">Hoeflea poritis</name>
    <dbReference type="NCBI Taxonomy" id="2993659"/>
    <lineage>
        <taxon>Bacteria</taxon>
        <taxon>Pseudomonadati</taxon>
        <taxon>Pseudomonadota</taxon>
        <taxon>Alphaproteobacteria</taxon>
        <taxon>Hyphomicrobiales</taxon>
        <taxon>Rhizobiaceae</taxon>
        <taxon>Hoeflea</taxon>
    </lineage>
</organism>
<keyword evidence="1" id="KW-0732">Signal</keyword>
<proteinExistence type="predicted"/>
<evidence type="ECO:0000313" key="4">
    <source>
        <dbReference type="Proteomes" id="UP001148313"/>
    </source>
</evidence>
<dbReference type="InterPro" id="IPR036514">
    <property type="entry name" value="SGNH_hydro_sf"/>
</dbReference>
<dbReference type="InterPro" id="IPR013830">
    <property type="entry name" value="SGNH_hydro"/>
</dbReference>
<accession>A0ABT4VLG3</accession>
<comment type="caution">
    <text evidence="3">The sequence shown here is derived from an EMBL/GenBank/DDBJ whole genome shotgun (WGS) entry which is preliminary data.</text>
</comment>
<dbReference type="SUPFAM" id="SSF52266">
    <property type="entry name" value="SGNH hydrolase"/>
    <property type="match status" value="1"/>
</dbReference>
<dbReference type="PANTHER" id="PTHR30383:SF24">
    <property type="entry name" value="THIOESTERASE 1_PROTEASE 1_LYSOPHOSPHOLIPASE L1"/>
    <property type="match status" value="1"/>
</dbReference>
<dbReference type="Proteomes" id="UP001148313">
    <property type="component" value="Unassembled WGS sequence"/>
</dbReference>